<dbReference type="EMBL" id="FWZT01000023">
    <property type="protein sequence ID" value="SMF66727.1"/>
    <property type="molecule type" value="Genomic_DNA"/>
</dbReference>
<keyword evidence="2" id="KW-1185">Reference proteome</keyword>
<evidence type="ECO:0000313" key="1">
    <source>
        <dbReference type="EMBL" id="SMF66727.1"/>
    </source>
</evidence>
<reference evidence="2" key="1">
    <citation type="submission" date="2017-04" db="EMBL/GenBank/DDBJ databases">
        <authorList>
            <person name="Varghese N."/>
            <person name="Submissions S."/>
        </authorList>
    </citation>
    <scope>NUCLEOTIDE SEQUENCE [LARGE SCALE GENOMIC DNA]</scope>
    <source>
        <strain evidence="2">RKEM611</strain>
    </source>
</reference>
<evidence type="ECO:0000313" key="2">
    <source>
        <dbReference type="Proteomes" id="UP000192907"/>
    </source>
</evidence>
<gene>
    <name evidence="1" type="ORF">SAMN06296036_12361</name>
</gene>
<sequence>MPGLQKTLFILVIWLLSGSSISAAPSPYIRIQPVKIINETKRERLVYWQPCGSEFQGIILGGSQKQPKIGAVLSFPQSQCLSASEKRVIPLRGLLSQKLIRKAMSFNPLHESQRLMWLPTENTYIHRQQLYSNYRTYCSKPLGQVVKKVGSGLSVAVLGTKSPSTCPLMTKTTKFRGLSKYIQNVHISRDSHKPYRTLLRPIRQGSITRHQSYTELRYLRYCHEAPIGLVKKSGKFAVLVAQYSRDICAPGVVPRSWAAFQTKLFQSQLADDNLISFQSLPNTPLSLVSPNSIAMKANKLQITTPRACPGYQGLVYRETSDTILVSTLRPLTQSPCKNKPTRVSLKLSGFAEESRQVAPLRIVY</sequence>
<organism evidence="1 2">
    <name type="scientific">Pseudobacteriovorax antillogorgiicola</name>
    <dbReference type="NCBI Taxonomy" id="1513793"/>
    <lineage>
        <taxon>Bacteria</taxon>
        <taxon>Pseudomonadati</taxon>
        <taxon>Bdellovibrionota</taxon>
        <taxon>Oligoflexia</taxon>
        <taxon>Oligoflexales</taxon>
        <taxon>Pseudobacteriovoracaceae</taxon>
        <taxon>Pseudobacteriovorax</taxon>
    </lineage>
</organism>
<name>A0A1Y6CQY4_9BACT</name>
<protein>
    <submittedName>
        <fullName evidence="1">Uncharacterized protein</fullName>
    </submittedName>
</protein>
<accession>A0A1Y6CQY4</accession>
<dbReference type="RefSeq" id="WP_143478261.1">
    <property type="nucleotide sequence ID" value="NZ_FWZT01000023.1"/>
</dbReference>
<dbReference type="STRING" id="1513793.SAMN06296036_12361"/>
<proteinExistence type="predicted"/>
<dbReference type="Proteomes" id="UP000192907">
    <property type="component" value="Unassembled WGS sequence"/>
</dbReference>
<dbReference type="AlphaFoldDB" id="A0A1Y6CQY4"/>